<keyword evidence="2" id="KW-1185">Reference proteome</keyword>
<organism evidence="1 2">
    <name type="scientific">Ambrosiozyma monospora</name>
    <name type="common">Yeast</name>
    <name type="synonym">Endomycopsis monosporus</name>
    <dbReference type="NCBI Taxonomy" id="43982"/>
    <lineage>
        <taxon>Eukaryota</taxon>
        <taxon>Fungi</taxon>
        <taxon>Dikarya</taxon>
        <taxon>Ascomycota</taxon>
        <taxon>Saccharomycotina</taxon>
        <taxon>Pichiomycetes</taxon>
        <taxon>Pichiales</taxon>
        <taxon>Pichiaceae</taxon>
        <taxon>Ambrosiozyma</taxon>
    </lineage>
</organism>
<gene>
    <name evidence="1" type="ORF">Amon01_000958300</name>
</gene>
<comment type="caution">
    <text evidence="1">The sequence shown here is derived from an EMBL/GenBank/DDBJ whole genome shotgun (WGS) entry which is preliminary data.</text>
</comment>
<protein>
    <submittedName>
        <fullName evidence="1">Unnamed protein product</fullName>
    </submittedName>
</protein>
<accession>A0A9W6T4N4</accession>
<dbReference type="EMBL" id="BSXU01011731">
    <property type="protein sequence ID" value="GME75655.1"/>
    <property type="molecule type" value="Genomic_DNA"/>
</dbReference>
<dbReference type="Proteomes" id="UP001165063">
    <property type="component" value="Unassembled WGS sequence"/>
</dbReference>
<name>A0A9W6T4N4_AMBMO</name>
<dbReference type="AlphaFoldDB" id="A0A9W6T4N4"/>
<reference evidence="1" key="1">
    <citation type="submission" date="2023-04" db="EMBL/GenBank/DDBJ databases">
        <title>Ambrosiozyma monospora NBRC 1965.</title>
        <authorList>
            <person name="Ichikawa N."/>
            <person name="Sato H."/>
            <person name="Tonouchi N."/>
        </authorList>
    </citation>
    <scope>NUCLEOTIDE SEQUENCE</scope>
    <source>
        <strain evidence="1">NBRC 1965</strain>
    </source>
</reference>
<evidence type="ECO:0000313" key="1">
    <source>
        <dbReference type="EMBL" id="GME75655.1"/>
    </source>
</evidence>
<proteinExistence type="predicted"/>
<sequence length="87" mass="9966">MHYCISLPSILQLAYLTSYNVPIYSSLTIYHYSTPLQFTIYNLQFPSFKFQVSSFKFQVPSSKFQVPISKFQPPSSKLQESKKVSGG</sequence>
<evidence type="ECO:0000313" key="2">
    <source>
        <dbReference type="Proteomes" id="UP001165063"/>
    </source>
</evidence>